<dbReference type="PANTHER" id="PTHR34476">
    <property type="entry name" value="DNA-DIRECTED RNA POLYMERASE SUBUNIT OMEGA"/>
    <property type="match status" value="1"/>
</dbReference>
<dbReference type="AlphaFoldDB" id="A0A174AZP8"/>
<evidence type="ECO:0000313" key="16">
    <source>
        <dbReference type="Proteomes" id="UP000095645"/>
    </source>
</evidence>
<evidence type="ECO:0000313" key="14">
    <source>
        <dbReference type="EMBL" id="CUP72021.1"/>
    </source>
</evidence>
<dbReference type="GO" id="GO:0000428">
    <property type="term" value="C:DNA-directed RNA polymerase complex"/>
    <property type="evidence" value="ECO:0007669"/>
    <property type="project" value="UniProtKB-KW"/>
</dbReference>
<dbReference type="Pfam" id="PF01192">
    <property type="entry name" value="RNA_pol_Rpb6"/>
    <property type="match status" value="1"/>
</dbReference>
<proteinExistence type="inferred from homology"/>
<evidence type="ECO:0000256" key="8">
    <source>
        <dbReference type="ARBA" id="ARBA00029924"/>
    </source>
</evidence>
<evidence type="ECO:0000256" key="3">
    <source>
        <dbReference type="ARBA" id="ARBA00013725"/>
    </source>
</evidence>
<evidence type="ECO:0000313" key="13">
    <source>
        <dbReference type="EMBL" id="CUN99844.1"/>
    </source>
</evidence>
<evidence type="ECO:0000256" key="1">
    <source>
        <dbReference type="ARBA" id="ARBA00006711"/>
    </source>
</evidence>
<evidence type="ECO:0000256" key="2">
    <source>
        <dbReference type="ARBA" id="ARBA00012418"/>
    </source>
</evidence>
<feature type="compositionally biased region" description="Low complexity" evidence="11">
    <location>
        <begin position="86"/>
        <end position="106"/>
    </location>
</feature>
<comment type="catalytic activity">
    <reaction evidence="9 10">
        <text>RNA(n) + a ribonucleoside 5'-triphosphate = RNA(n+1) + diphosphate</text>
        <dbReference type="Rhea" id="RHEA:21248"/>
        <dbReference type="Rhea" id="RHEA-COMP:14527"/>
        <dbReference type="Rhea" id="RHEA-COMP:17342"/>
        <dbReference type="ChEBI" id="CHEBI:33019"/>
        <dbReference type="ChEBI" id="CHEBI:61557"/>
        <dbReference type="ChEBI" id="CHEBI:140395"/>
        <dbReference type="EC" id="2.7.7.6"/>
    </reaction>
</comment>
<keyword evidence="6 10" id="KW-0548">Nucleotidyltransferase</keyword>
<accession>A0A174AZP8</accession>
<dbReference type="Proteomes" id="UP000095447">
    <property type="component" value="Unassembled WGS sequence"/>
</dbReference>
<gene>
    <name evidence="10" type="primary">rpoZ</name>
    <name evidence="13" type="ORF">ERS852395_01879</name>
    <name evidence="12" type="ORF">ERS852476_01444</name>
    <name evidence="14" type="ORF">ERS852569_00526</name>
</gene>
<evidence type="ECO:0000256" key="9">
    <source>
        <dbReference type="ARBA" id="ARBA00048552"/>
    </source>
</evidence>
<name>A0A174AZP8_9FIRM</name>
<reference evidence="15 16" key="1">
    <citation type="submission" date="2015-09" db="EMBL/GenBank/DDBJ databases">
        <authorList>
            <consortium name="Pathogen Informatics"/>
        </authorList>
    </citation>
    <scope>NUCLEOTIDE SEQUENCE [LARGE SCALE GENOMIC DNA]</scope>
    <source>
        <strain evidence="13 15">2789STDY5608838</strain>
        <strain evidence="12 16">2789STDY5834861</strain>
        <strain evidence="14 17">2789STDY5834957</strain>
    </source>
</reference>
<dbReference type="Proteomes" id="UP000095762">
    <property type="component" value="Unassembled WGS sequence"/>
</dbReference>
<evidence type="ECO:0000313" key="12">
    <source>
        <dbReference type="EMBL" id="CUN92865.1"/>
    </source>
</evidence>
<dbReference type="GO" id="GO:0003677">
    <property type="term" value="F:DNA binding"/>
    <property type="evidence" value="ECO:0007669"/>
    <property type="project" value="UniProtKB-UniRule"/>
</dbReference>
<evidence type="ECO:0000313" key="15">
    <source>
        <dbReference type="Proteomes" id="UP000095447"/>
    </source>
</evidence>
<feature type="region of interest" description="Disordered" evidence="11">
    <location>
        <begin position="76"/>
        <end position="115"/>
    </location>
</feature>
<sequence length="115" mass="12522">MIHPSYTELIEAINTNSEDDDTTMSLNSRYSLVLAASKRARQIIAGSKPMVEGAEGKKPLSVAIDELYKGKVKILAPEEEDEEGTEQTAEAQTEESAQASEITETAETAEETTEE</sequence>
<evidence type="ECO:0000256" key="5">
    <source>
        <dbReference type="ARBA" id="ARBA00022679"/>
    </source>
</evidence>
<evidence type="ECO:0000256" key="7">
    <source>
        <dbReference type="ARBA" id="ARBA00023163"/>
    </source>
</evidence>
<keyword evidence="5 10" id="KW-0808">Transferase</keyword>
<comment type="similarity">
    <text evidence="1 10">Belongs to the RNA polymerase subunit omega family.</text>
</comment>
<protein>
    <recommendedName>
        <fullName evidence="3 10">DNA-directed RNA polymerase subunit omega</fullName>
        <shortName evidence="10">RNAP omega subunit</shortName>
        <ecNumber evidence="2 10">2.7.7.6</ecNumber>
    </recommendedName>
    <alternativeName>
        <fullName evidence="10">RNA polymerase omega subunit</fullName>
    </alternativeName>
    <alternativeName>
        <fullName evidence="8 10">Transcriptase subunit omega</fullName>
    </alternativeName>
</protein>
<evidence type="ECO:0000256" key="4">
    <source>
        <dbReference type="ARBA" id="ARBA00022478"/>
    </source>
</evidence>
<dbReference type="EMBL" id="CZBP01000003">
    <property type="protein sequence ID" value="CUP72021.1"/>
    <property type="molecule type" value="Genomic_DNA"/>
</dbReference>
<dbReference type="PANTHER" id="PTHR34476:SF1">
    <property type="entry name" value="DNA-DIRECTED RNA POLYMERASE SUBUNIT OMEGA"/>
    <property type="match status" value="1"/>
</dbReference>
<evidence type="ECO:0000256" key="11">
    <source>
        <dbReference type="SAM" id="MobiDB-lite"/>
    </source>
</evidence>
<dbReference type="InterPro" id="IPR003716">
    <property type="entry name" value="DNA-dir_RNA_pol_omega"/>
</dbReference>
<comment type="subunit">
    <text evidence="10">The RNAP catalytic core consists of 2 alpha, 1 beta, 1 beta' and 1 omega subunit. When a sigma factor is associated with the core the holoenzyme is formed, which can initiate transcription.</text>
</comment>
<dbReference type="HAMAP" id="MF_00366">
    <property type="entry name" value="RNApol_bact_RpoZ"/>
    <property type="match status" value="1"/>
</dbReference>
<dbReference type="EMBL" id="CYZP01000010">
    <property type="protein sequence ID" value="CUN92865.1"/>
    <property type="molecule type" value="Genomic_DNA"/>
</dbReference>
<dbReference type="GO" id="GO:0006351">
    <property type="term" value="P:DNA-templated transcription"/>
    <property type="evidence" value="ECO:0007669"/>
    <property type="project" value="UniProtKB-UniRule"/>
</dbReference>
<dbReference type="Gene3D" id="3.90.940.10">
    <property type="match status" value="1"/>
</dbReference>
<evidence type="ECO:0000256" key="10">
    <source>
        <dbReference type="HAMAP-Rule" id="MF_00366"/>
    </source>
</evidence>
<dbReference type="InterPro" id="IPR006110">
    <property type="entry name" value="Pol_omega/Rpo6/RPB6"/>
</dbReference>
<dbReference type="EMBL" id="CYZA01000008">
    <property type="protein sequence ID" value="CUN99844.1"/>
    <property type="molecule type" value="Genomic_DNA"/>
</dbReference>
<dbReference type="GO" id="GO:0003899">
    <property type="term" value="F:DNA-directed RNA polymerase activity"/>
    <property type="evidence" value="ECO:0007669"/>
    <property type="project" value="UniProtKB-UniRule"/>
</dbReference>
<dbReference type="Proteomes" id="UP000095645">
    <property type="component" value="Unassembled WGS sequence"/>
</dbReference>
<dbReference type="NCBIfam" id="TIGR00690">
    <property type="entry name" value="rpoZ"/>
    <property type="match status" value="1"/>
</dbReference>
<comment type="function">
    <text evidence="10">Promotes RNA polymerase assembly. Latches the N- and C-terminal regions of the beta' subunit thereby facilitating its interaction with the beta and alpha subunits.</text>
</comment>
<evidence type="ECO:0000256" key="6">
    <source>
        <dbReference type="ARBA" id="ARBA00022695"/>
    </source>
</evidence>
<keyword evidence="4 10" id="KW-0240">DNA-directed RNA polymerase</keyword>
<evidence type="ECO:0000313" key="17">
    <source>
        <dbReference type="Proteomes" id="UP000095762"/>
    </source>
</evidence>
<dbReference type="EC" id="2.7.7.6" evidence="2 10"/>
<dbReference type="RefSeq" id="WP_055053448.1">
    <property type="nucleotide sequence ID" value="NZ_CYZA01000008.1"/>
</dbReference>
<dbReference type="SUPFAM" id="SSF63562">
    <property type="entry name" value="RPB6/omega subunit-like"/>
    <property type="match status" value="1"/>
</dbReference>
<organism evidence="12 16">
    <name type="scientific">Blautia obeum</name>
    <dbReference type="NCBI Taxonomy" id="40520"/>
    <lineage>
        <taxon>Bacteria</taxon>
        <taxon>Bacillati</taxon>
        <taxon>Bacillota</taxon>
        <taxon>Clostridia</taxon>
        <taxon>Lachnospirales</taxon>
        <taxon>Lachnospiraceae</taxon>
        <taxon>Blautia</taxon>
    </lineage>
</organism>
<dbReference type="InterPro" id="IPR036161">
    <property type="entry name" value="RPB6/omega-like_sf"/>
</dbReference>
<keyword evidence="7 10" id="KW-0804">Transcription</keyword>
<dbReference type="SMART" id="SM01409">
    <property type="entry name" value="RNA_pol_Rpb6"/>
    <property type="match status" value="1"/>
</dbReference>